<dbReference type="InterPro" id="IPR021803">
    <property type="entry name" value="DUF3373"/>
</dbReference>
<keyword evidence="3" id="KW-1185">Reference proteome</keyword>
<evidence type="ECO:0000313" key="3">
    <source>
        <dbReference type="Proteomes" id="UP000593836"/>
    </source>
</evidence>
<evidence type="ECO:0000313" key="2">
    <source>
        <dbReference type="EMBL" id="QOY54769.1"/>
    </source>
</evidence>
<feature type="signal peptide" evidence="1">
    <location>
        <begin position="1"/>
        <end position="22"/>
    </location>
</feature>
<gene>
    <name evidence="2" type="ORF">HUE87_00535</name>
</gene>
<dbReference type="Pfam" id="PF11853">
    <property type="entry name" value="DUF3373"/>
    <property type="match status" value="1"/>
</dbReference>
<dbReference type="EMBL" id="CP054493">
    <property type="protein sequence ID" value="QOY54769.1"/>
    <property type="molecule type" value="Genomic_DNA"/>
</dbReference>
<feature type="chain" id="PRO_5032508505" evidence="1">
    <location>
        <begin position="23"/>
        <end position="476"/>
    </location>
</feature>
<dbReference type="RefSeq" id="WP_194366813.1">
    <property type="nucleotide sequence ID" value="NZ_CP054493.1"/>
</dbReference>
<reference evidence="2 3" key="1">
    <citation type="submission" date="2020-05" db="EMBL/GenBank/DDBJ databases">
        <title>Sulfurimonas marisnigri, sp. nov., and Sulfurimonas baltica, sp. nov., manganese oxide reducing chemolithoautotrophs of the class Epsilonproteobacteria isolated from the pelagic redoxclines of the Black and Baltic Seas and emended description of the genus Sulfurimonas.</title>
        <authorList>
            <person name="Henkel J.V."/>
            <person name="Laudan C."/>
            <person name="Werner J."/>
            <person name="Neu T."/>
            <person name="Plewe S."/>
            <person name="Sproer C."/>
            <person name="Bunk B."/>
            <person name="Schulz-Vogt H.N."/>
        </authorList>
    </citation>
    <scope>NUCLEOTIDE SEQUENCE [LARGE SCALE GENOMIC DNA]</scope>
    <source>
        <strain evidence="2 3">SoZ1</strain>
    </source>
</reference>
<dbReference type="KEGG" id="smas:HUE87_00535"/>
<organism evidence="2 3">
    <name type="scientific">Candidatus Sulfurimonas marisnigri</name>
    <dbReference type="NCBI Taxonomy" id="2740405"/>
    <lineage>
        <taxon>Bacteria</taxon>
        <taxon>Pseudomonadati</taxon>
        <taxon>Campylobacterota</taxon>
        <taxon>Epsilonproteobacteria</taxon>
        <taxon>Campylobacterales</taxon>
        <taxon>Sulfurimonadaceae</taxon>
        <taxon>Sulfurimonas</taxon>
    </lineage>
</organism>
<keyword evidence="1" id="KW-0732">Signal</keyword>
<evidence type="ECO:0000256" key="1">
    <source>
        <dbReference type="SAM" id="SignalP"/>
    </source>
</evidence>
<accession>A0A7S7M1Z6</accession>
<protein>
    <submittedName>
        <fullName evidence="2">DUF3373 family protein</fullName>
    </submittedName>
</protein>
<sequence length="476" mass="51609">MKKVIKLSLAASMLALAMNANASDDINSKIDSLQKQINELKNSQLDTSDALEERIDEVETATLTDKIKFGIEFRTQVNNFDIEDAAGTSSSDSNIWSNRLRLNMGSDITDDMKFTGRLSMYKNWSDSNINLFSGMDPMQGRRPSDSGVFVERAYIDWTVAEGAVPVTLTIGRQPSSDGPSHQFKDNTVRKSTYSALSFDGAADGIVATVNLQKVSGIDGMALRVGYGKGYQDSSEMSYVGNPGGTNDTNVLGIFLDTGLGIEGSLLQLSAVQATDVVSNTTNIAGEDTNTNIGDVALYTAMVELTDIAKSGFDIFAHYAISQSKPNGDSGLMATDTDNNGIPDTNVPMGLLSHGVIGTDKKTGNAFWLGTRYTMPIESMNNPRIGLEYNQGSKNWFSFTQGSNSVTNKLATRGSAVEVYYIQPINRYAHIRLGAEMIDYEYTGTGYQIGAPMEVSSMGAMATDKLNNYYLLFNVAY</sequence>
<name>A0A7S7M1Z6_9BACT</name>
<dbReference type="AlphaFoldDB" id="A0A7S7M1Z6"/>
<proteinExistence type="predicted"/>
<dbReference type="Proteomes" id="UP000593836">
    <property type="component" value="Chromosome"/>
</dbReference>